<keyword evidence="1" id="KW-0812">Transmembrane</keyword>
<feature type="transmembrane region" description="Helical" evidence="1">
    <location>
        <begin position="12"/>
        <end position="34"/>
    </location>
</feature>
<dbReference type="EMBL" id="CP060790">
    <property type="protein sequence ID" value="QNP60901.1"/>
    <property type="molecule type" value="Genomic_DNA"/>
</dbReference>
<dbReference type="InterPro" id="IPR013362">
    <property type="entry name" value="Pilus_4_PilV"/>
</dbReference>
<keyword evidence="1" id="KW-0472">Membrane</keyword>
<evidence type="ECO:0000313" key="4">
    <source>
        <dbReference type="Proteomes" id="UP000516057"/>
    </source>
</evidence>
<name>A0A7H0HK35_9BURK</name>
<dbReference type="AlphaFoldDB" id="A0A7H0HK35"/>
<gene>
    <name evidence="3" type="primary">pilV</name>
    <name evidence="3" type="ORF">H9L24_09175</name>
</gene>
<keyword evidence="1" id="KW-1133">Transmembrane helix</keyword>
<evidence type="ECO:0000259" key="2">
    <source>
        <dbReference type="Pfam" id="PF22150"/>
    </source>
</evidence>
<organism evidence="3 4">
    <name type="scientific">Paenacidovorax monticola</name>
    <dbReference type="NCBI Taxonomy" id="1926868"/>
    <lineage>
        <taxon>Bacteria</taxon>
        <taxon>Pseudomonadati</taxon>
        <taxon>Pseudomonadota</taxon>
        <taxon>Betaproteobacteria</taxon>
        <taxon>Burkholderiales</taxon>
        <taxon>Comamonadaceae</taxon>
        <taxon>Paenacidovorax</taxon>
    </lineage>
</organism>
<dbReference type="InterPro" id="IPR054402">
    <property type="entry name" value="Tt1218-like_dom"/>
</dbReference>
<sequence>MKHPAIRSQLGITLLESLVAIVVAALGILGILGVQMRTLADTQTSVRRAQAIRLIEDLGERMKVNPNALGNLNNYAIGWGTATGSPPLTPQASKQCDSATCSHAELAAYDLREWKRAVERTLPLGDARIFVAPGEGTAENRRQLGVMISWRENERDSSGAYNDRIDTTKIIAADNSVSEAGDTVTCPADRTCHLQYIPVSARCAPYFKGAEVQYFCPGPKS</sequence>
<evidence type="ECO:0000313" key="3">
    <source>
        <dbReference type="EMBL" id="QNP60901.1"/>
    </source>
</evidence>
<protein>
    <submittedName>
        <fullName evidence="3">Type IV pilus modification protein PilV</fullName>
    </submittedName>
</protein>
<evidence type="ECO:0000256" key="1">
    <source>
        <dbReference type="SAM" id="Phobius"/>
    </source>
</evidence>
<accession>A0A7H0HK35</accession>
<keyword evidence="4" id="KW-1185">Reference proteome</keyword>
<dbReference type="NCBIfam" id="TIGR02523">
    <property type="entry name" value="type_IV_pilV"/>
    <property type="match status" value="1"/>
</dbReference>
<proteinExistence type="predicted"/>
<reference evidence="3 4" key="1">
    <citation type="submission" date="2020-08" db="EMBL/GenBank/DDBJ databases">
        <title>Genome sequence of Acidovorax monticola KACC 19171T.</title>
        <authorList>
            <person name="Hyun D.-W."/>
            <person name="Bae J.-W."/>
        </authorList>
    </citation>
    <scope>NUCLEOTIDE SEQUENCE [LARGE SCALE GENOMIC DNA]</scope>
    <source>
        <strain evidence="3 4">KACC 19171</strain>
    </source>
</reference>
<dbReference type="KEGG" id="amon:H9L24_09175"/>
<dbReference type="Pfam" id="PF22150">
    <property type="entry name" value="Tt1218-like"/>
    <property type="match status" value="1"/>
</dbReference>
<dbReference type="Proteomes" id="UP000516057">
    <property type="component" value="Chromosome"/>
</dbReference>
<feature type="domain" description="Type IV pilin Tt1218-like" evidence="2">
    <location>
        <begin position="34"/>
        <end position="111"/>
    </location>
</feature>